<reference evidence="1" key="1">
    <citation type="journal article" date="2014" name="Int. J. Syst. Evol. Microbiol.">
        <title>Complete genome sequence of Corynebacterium casei LMG S-19264T (=DSM 44701T), isolated from a smear-ripened cheese.</title>
        <authorList>
            <consortium name="US DOE Joint Genome Institute (JGI-PGF)"/>
            <person name="Walter F."/>
            <person name="Albersmeier A."/>
            <person name="Kalinowski J."/>
            <person name="Ruckert C."/>
        </authorList>
    </citation>
    <scope>NUCLEOTIDE SEQUENCE</scope>
    <source>
        <strain evidence="1">CGMCC 1.15367</strain>
    </source>
</reference>
<accession>A0A916ZXF6</accession>
<reference evidence="1" key="2">
    <citation type="submission" date="2020-09" db="EMBL/GenBank/DDBJ databases">
        <authorList>
            <person name="Sun Q."/>
            <person name="Zhou Y."/>
        </authorList>
    </citation>
    <scope>NUCLEOTIDE SEQUENCE</scope>
    <source>
        <strain evidence="1">CGMCC 1.15367</strain>
    </source>
</reference>
<dbReference type="AlphaFoldDB" id="A0A916ZXF6"/>
<organism evidence="1 2">
    <name type="scientific">Aureimonas endophytica</name>
    <dbReference type="NCBI Taxonomy" id="2027858"/>
    <lineage>
        <taxon>Bacteria</taxon>
        <taxon>Pseudomonadati</taxon>
        <taxon>Pseudomonadota</taxon>
        <taxon>Alphaproteobacteria</taxon>
        <taxon>Hyphomicrobiales</taxon>
        <taxon>Aurantimonadaceae</taxon>
        <taxon>Aureimonas</taxon>
    </lineage>
</organism>
<comment type="caution">
    <text evidence="1">The sequence shown here is derived from an EMBL/GenBank/DDBJ whole genome shotgun (WGS) entry which is preliminary data.</text>
</comment>
<protein>
    <recommendedName>
        <fullName evidence="3">Tellurite resistance protein TerB</fullName>
    </recommendedName>
</protein>
<sequence length="175" mass="19632">MHILAILIGILGGVAVWYWRMRAVGLLASDIGEAALRLRGRLRRGRFRRKVEAATLAGIDDPRLGAGVMLVAFVEAGQPMTPDDAATIKRWLRDVTGEERPDEVLAFAHWANREAGGVDPVFRRLMPLFRQCLDPSERAQLVDMAASLVRTEPQARVLRRMERALLPDRTSQEPR</sequence>
<evidence type="ECO:0008006" key="3">
    <source>
        <dbReference type="Google" id="ProtNLM"/>
    </source>
</evidence>
<name>A0A916ZXF6_9HYPH</name>
<dbReference type="EMBL" id="BMIQ01000008">
    <property type="protein sequence ID" value="GGE17765.1"/>
    <property type="molecule type" value="Genomic_DNA"/>
</dbReference>
<dbReference type="RefSeq" id="WP_188911833.1">
    <property type="nucleotide sequence ID" value="NZ_BMIQ01000008.1"/>
</dbReference>
<dbReference type="Proteomes" id="UP000644699">
    <property type="component" value="Unassembled WGS sequence"/>
</dbReference>
<keyword evidence="2" id="KW-1185">Reference proteome</keyword>
<gene>
    <name evidence="1" type="ORF">GCM10011390_41160</name>
</gene>
<evidence type="ECO:0000313" key="1">
    <source>
        <dbReference type="EMBL" id="GGE17765.1"/>
    </source>
</evidence>
<proteinExistence type="predicted"/>
<evidence type="ECO:0000313" key="2">
    <source>
        <dbReference type="Proteomes" id="UP000644699"/>
    </source>
</evidence>